<feature type="non-terminal residue" evidence="2">
    <location>
        <position position="253"/>
    </location>
</feature>
<organism evidence="2 3">
    <name type="scientific">Dinothrombium tinctorium</name>
    <dbReference type="NCBI Taxonomy" id="1965070"/>
    <lineage>
        <taxon>Eukaryota</taxon>
        <taxon>Metazoa</taxon>
        <taxon>Ecdysozoa</taxon>
        <taxon>Arthropoda</taxon>
        <taxon>Chelicerata</taxon>
        <taxon>Arachnida</taxon>
        <taxon>Acari</taxon>
        <taxon>Acariformes</taxon>
        <taxon>Trombidiformes</taxon>
        <taxon>Prostigmata</taxon>
        <taxon>Anystina</taxon>
        <taxon>Parasitengona</taxon>
        <taxon>Trombidioidea</taxon>
        <taxon>Trombidiidae</taxon>
        <taxon>Dinothrombium</taxon>
    </lineage>
</organism>
<keyword evidence="1" id="KW-0175">Coiled coil</keyword>
<protein>
    <submittedName>
        <fullName evidence="2">Kinesin-like protein KIF3B</fullName>
    </submittedName>
</protein>
<proteinExistence type="predicted"/>
<accession>A0A443Q8U2</accession>
<dbReference type="STRING" id="1965070.A0A443Q8U2"/>
<feature type="coiled-coil region" evidence="1">
    <location>
        <begin position="124"/>
        <end position="238"/>
    </location>
</feature>
<evidence type="ECO:0000256" key="1">
    <source>
        <dbReference type="SAM" id="Coils"/>
    </source>
</evidence>
<dbReference type="Proteomes" id="UP000285301">
    <property type="component" value="Unassembled WGS sequence"/>
</dbReference>
<reference evidence="2 3" key="1">
    <citation type="journal article" date="2018" name="Gigascience">
        <title>Genomes of trombidid mites reveal novel predicted allergens and laterally-transferred genes associated with secondary metabolism.</title>
        <authorList>
            <person name="Dong X."/>
            <person name="Chaisiri K."/>
            <person name="Xia D."/>
            <person name="Armstrong S.D."/>
            <person name="Fang Y."/>
            <person name="Donnelly M.J."/>
            <person name="Kadowaki T."/>
            <person name="McGarry J.W."/>
            <person name="Darby A.C."/>
            <person name="Makepeace B.L."/>
        </authorList>
    </citation>
    <scope>NUCLEOTIDE SEQUENCE [LARGE SCALE GENOMIC DNA]</scope>
    <source>
        <strain evidence="2">UoL-WK</strain>
    </source>
</reference>
<evidence type="ECO:0000313" key="3">
    <source>
        <dbReference type="Proteomes" id="UP000285301"/>
    </source>
</evidence>
<keyword evidence="3" id="KW-1185">Reference proteome</keyword>
<name>A0A443Q8U2_9ACAR</name>
<dbReference type="EMBL" id="NCKU01015356">
    <property type="protein sequence ID" value="RWR99398.1"/>
    <property type="molecule type" value="Genomic_DNA"/>
</dbReference>
<dbReference type="AlphaFoldDB" id="A0A443Q8U2"/>
<comment type="caution">
    <text evidence="2">The sequence shown here is derived from an EMBL/GenBank/DDBJ whole genome shotgun (WGS) entry which is preliminary data.</text>
</comment>
<evidence type="ECO:0000313" key="2">
    <source>
        <dbReference type="EMBL" id="RWR99398.1"/>
    </source>
</evidence>
<sequence length="253" mass="29823">MIVCESYNKELNKTAKQKHIFRILHKPQFSVPLFQKLDVIENSDVFVNMTATAYPSIINYAWFKNGVPIIDTDSIENLEDAHINSTNKKKKKDKTTVNDENERETMKNSIISESSINNADLITAEKLAEKIRAIESKFAEQKELEKRREEIAEQKRREREILQKLEEKEESTLEIKETFTSLQQEVELKKRKLRKLFAKLQLLKAEIKDCQEANARERRELEELQSELMKELKLYEIRGDEIREVSRKVIIIV</sequence>
<gene>
    <name evidence="2" type="ORF">B4U79_06817</name>
</gene>